<accession>A0ABD1ECM7</accession>
<proteinExistence type="predicted"/>
<evidence type="ECO:0000313" key="2">
    <source>
        <dbReference type="Proteomes" id="UP001566132"/>
    </source>
</evidence>
<reference evidence="1 2" key="1">
    <citation type="submission" date="2024-05" db="EMBL/GenBank/DDBJ databases">
        <title>Genetic variation in Jamaican populations of the coffee berry borer (Hypothenemus hampei).</title>
        <authorList>
            <person name="Errbii M."/>
            <person name="Myrie A."/>
        </authorList>
    </citation>
    <scope>NUCLEOTIDE SEQUENCE [LARGE SCALE GENOMIC DNA]</scope>
    <source>
        <strain evidence="1">JA-Hopewell-2020-01-JO</strain>
        <tissue evidence="1">Whole body</tissue>
    </source>
</reference>
<name>A0ABD1ECM7_HYPHA</name>
<evidence type="ECO:0000313" key="1">
    <source>
        <dbReference type="EMBL" id="KAL1492151.1"/>
    </source>
</evidence>
<dbReference type="Proteomes" id="UP001566132">
    <property type="component" value="Unassembled WGS sequence"/>
</dbReference>
<organism evidence="1 2">
    <name type="scientific">Hypothenemus hampei</name>
    <name type="common">Coffee berry borer</name>
    <dbReference type="NCBI Taxonomy" id="57062"/>
    <lineage>
        <taxon>Eukaryota</taxon>
        <taxon>Metazoa</taxon>
        <taxon>Ecdysozoa</taxon>
        <taxon>Arthropoda</taxon>
        <taxon>Hexapoda</taxon>
        <taxon>Insecta</taxon>
        <taxon>Pterygota</taxon>
        <taxon>Neoptera</taxon>
        <taxon>Endopterygota</taxon>
        <taxon>Coleoptera</taxon>
        <taxon>Polyphaga</taxon>
        <taxon>Cucujiformia</taxon>
        <taxon>Curculionidae</taxon>
        <taxon>Scolytinae</taxon>
        <taxon>Hypothenemus</taxon>
    </lineage>
</organism>
<dbReference type="EMBL" id="JBDJPC010000009">
    <property type="protein sequence ID" value="KAL1492151.1"/>
    <property type="molecule type" value="Genomic_DNA"/>
</dbReference>
<comment type="caution">
    <text evidence="1">The sequence shown here is derived from an EMBL/GenBank/DDBJ whole genome shotgun (WGS) entry which is preliminary data.</text>
</comment>
<protein>
    <submittedName>
        <fullName evidence="1">Uncharacterized protein</fullName>
    </submittedName>
</protein>
<keyword evidence="2" id="KW-1185">Reference proteome</keyword>
<gene>
    <name evidence="1" type="ORF">ABEB36_012639</name>
</gene>
<sequence length="145" mass="16812">MSTKLILLNIGTARRQYEPNNFRTSSLFHLLKTNHLNIPAEREIPDINIKIQFLIVDDGGYALLPYLMRPFGHRKFGHVDVLNAALELWRISLKLTECNRTKDIIKAIYILHNLVITEEHSVNAILKQHNQNINILPLRTSKKTH</sequence>
<dbReference type="AlphaFoldDB" id="A0ABD1ECM7"/>